<comment type="caution">
    <text evidence="11">The sequence shown here is derived from an EMBL/GenBank/DDBJ whole genome shotgun (WGS) entry which is preliminary data.</text>
</comment>
<dbReference type="CDD" id="cd02790">
    <property type="entry name" value="MopB_CT_Formate-Dh_H"/>
    <property type="match status" value="1"/>
</dbReference>
<evidence type="ECO:0000256" key="4">
    <source>
        <dbReference type="ARBA" id="ARBA00022737"/>
    </source>
</evidence>
<dbReference type="InterPro" id="IPR050123">
    <property type="entry name" value="Prok_molybdopt-oxidoreductase"/>
</dbReference>
<dbReference type="GO" id="GO:0051539">
    <property type="term" value="F:4 iron, 4 sulfur cluster binding"/>
    <property type="evidence" value="ECO:0007669"/>
    <property type="project" value="UniProtKB-KW"/>
</dbReference>
<feature type="domain" description="4Fe-4S ferredoxin-type" evidence="9">
    <location>
        <begin position="145"/>
        <end position="175"/>
    </location>
</feature>
<evidence type="ECO:0000256" key="2">
    <source>
        <dbReference type="ARBA" id="ARBA00022485"/>
    </source>
</evidence>
<dbReference type="GO" id="GO:0015942">
    <property type="term" value="P:formate metabolic process"/>
    <property type="evidence" value="ECO:0007669"/>
    <property type="project" value="InterPro"/>
</dbReference>
<keyword evidence="7" id="KW-0411">Iron-sulfur</keyword>
<protein>
    <submittedName>
        <fullName evidence="11">Formate dehydrogenase subunit alpha</fullName>
    </submittedName>
</protein>
<dbReference type="Pfam" id="PF13510">
    <property type="entry name" value="Fer2_4"/>
    <property type="match status" value="1"/>
</dbReference>
<dbReference type="InterPro" id="IPR017896">
    <property type="entry name" value="4Fe4S_Fe-S-bd"/>
</dbReference>
<dbReference type="InterPro" id="IPR006655">
    <property type="entry name" value="Mopterin_OxRdtase_prok_CS"/>
</dbReference>
<accession>A0A7Z0LL69</accession>
<dbReference type="InterPro" id="IPR006963">
    <property type="entry name" value="Mopterin_OxRdtase_4Fe-4S_dom"/>
</dbReference>
<evidence type="ECO:0000256" key="5">
    <source>
        <dbReference type="ARBA" id="ARBA00023002"/>
    </source>
</evidence>
<dbReference type="InterPro" id="IPR041924">
    <property type="entry name" value="Formate_Dh-H_N"/>
</dbReference>
<dbReference type="InterPro" id="IPR036010">
    <property type="entry name" value="2Fe-2S_ferredoxin-like_sf"/>
</dbReference>
<keyword evidence="5" id="KW-0560">Oxidoreductase</keyword>
<keyword evidence="3" id="KW-0479">Metal-binding</keyword>
<dbReference type="Pfam" id="PF04879">
    <property type="entry name" value="Molybdop_Fe4S4"/>
    <property type="match status" value="1"/>
</dbReference>
<dbReference type="GO" id="GO:0046872">
    <property type="term" value="F:metal ion binding"/>
    <property type="evidence" value="ECO:0007669"/>
    <property type="project" value="UniProtKB-KW"/>
</dbReference>
<keyword evidence="2" id="KW-0004">4Fe-4S</keyword>
<keyword evidence="12" id="KW-1185">Reference proteome</keyword>
<dbReference type="PANTHER" id="PTHR43105:SF14">
    <property type="entry name" value="FORMATE DEHYDROGENASE H"/>
    <property type="match status" value="1"/>
</dbReference>
<dbReference type="PROSITE" id="PS00490">
    <property type="entry name" value="MOLYBDOPTERIN_PROK_2"/>
    <property type="match status" value="1"/>
</dbReference>
<evidence type="ECO:0000256" key="3">
    <source>
        <dbReference type="ARBA" id="ARBA00022723"/>
    </source>
</evidence>
<dbReference type="PROSITE" id="PS51085">
    <property type="entry name" value="2FE2S_FER_2"/>
    <property type="match status" value="1"/>
</dbReference>
<sequence>MTSPFMLTLDGHEVIAYPGETLWQVAQRAGETIPHLCFKDAPGYRADGNCRTCMVEVEGERVLAASCIREATPGMVIKSATSERARTAREGVMELLVADQPERAASPDRSSHFWAMADQLDLDAGAVKAWLPPQRENSEPDTSHPAMHVNLNACIECTLCVRACREVQSNDVIGIAQRGAASKIVFDFDDPMGESTCVGCGECVQACPTGALMPATLMDQQGVGDSQAVDRQVDSVCPYCGVGCQLTYHLKDDAIAYVTGRDGPSNQNRLCVKGRFGFDYVRHPARLTMPLIRRPDAPKGLDVGFDPANPLTHFRQASWSEALDAAAGGLLTLKQQHGPQALAGFGSAKCTNEEAWLFQKLVRTGFGNNNVDHCTRLCHASSVAALMECLGSGAVTASFMQALEADVVILTGCNPAVNHPVAATYFKQAAKQGTEIIILDPRGQALDAYASLSVRFTPGADVALFNAILHVIVAEKRYNAAYIDAHTEGFEALKRNVDQSTPEAMSELCGVAPETIRDVARRYATAENAMIFWGMGVSQHTHGTDNARCLISLALACGHTGRAGTGLHPLRGQNNVQGASDAGLIPMVLPDYQPVGDAQLRAAFEALWQTPLPQTPGLTVVEVMNAIHAGEVRGMYILGENPAMSDPDLTHARAALGQLEHLVVQDIFFTETAQFADVILPASAWPEKEGTVTNTNRQVQLGRMALPLPGDAKPDGWIIAQIAERFGLRWHYPHPRDVFAEMRQGMASLNHISWERLQREGSVTYPCPDDDALGQDVVFSEAFPRAGGRARFSPAWPLPPDEALDEAYPTVLTTGRQLEHWHTGSMTRRSLVLDALEPAAVASLSPGELKRMGVSPGDTVTITTRRGAITLAARMDTQMPDGMVFVPFAYREAAANLLTNPALDPYGKIPEFKYAACRVTPAV</sequence>
<dbReference type="InterPro" id="IPR006656">
    <property type="entry name" value="Mopterin_OxRdtase"/>
</dbReference>
<evidence type="ECO:0000313" key="12">
    <source>
        <dbReference type="Proteomes" id="UP000586119"/>
    </source>
</evidence>
<dbReference type="PANTHER" id="PTHR43105">
    <property type="entry name" value="RESPIRATORY NITRATE REDUCTASE"/>
    <property type="match status" value="1"/>
</dbReference>
<dbReference type="InterPro" id="IPR041925">
    <property type="entry name" value="CT_Formate-Dh_H"/>
</dbReference>
<dbReference type="SMART" id="SM00926">
    <property type="entry name" value="Molybdop_Fe4S4"/>
    <property type="match status" value="1"/>
</dbReference>
<evidence type="ECO:0000259" key="10">
    <source>
        <dbReference type="PROSITE" id="PS51669"/>
    </source>
</evidence>
<proteinExistence type="inferred from homology"/>
<dbReference type="InterPro" id="IPR006478">
    <property type="entry name" value="Formate_DH_asu"/>
</dbReference>
<feature type="domain" description="4Fe-4S Mo/W bis-MGD-type" evidence="10">
    <location>
        <begin position="230"/>
        <end position="285"/>
    </location>
</feature>
<dbReference type="PROSITE" id="PS51669">
    <property type="entry name" value="4FE4S_MOW_BIS_MGD"/>
    <property type="match status" value="1"/>
</dbReference>
<dbReference type="InterPro" id="IPR006657">
    <property type="entry name" value="MoPterin_dinucl-bd_dom"/>
</dbReference>
<dbReference type="GO" id="GO:0022904">
    <property type="term" value="P:respiratory electron transport chain"/>
    <property type="evidence" value="ECO:0007669"/>
    <property type="project" value="TreeGrafter"/>
</dbReference>
<name>A0A7Z0LL69_9GAMM</name>
<dbReference type="PROSITE" id="PS00198">
    <property type="entry name" value="4FE4S_FER_1"/>
    <property type="match status" value="1"/>
</dbReference>
<dbReference type="CDD" id="cd02753">
    <property type="entry name" value="MopB_Formate-Dh-H"/>
    <property type="match status" value="1"/>
</dbReference>
<feature type="domain" description="4Fe-4S ferredoxin-type" evidence="9">
    <location>
        <begin position="188"/>
        <end position="217"/>
    </location>
</feature>
<dbReference type="GO" id="GO:1990204">
    <property type="term" value="C:oxidoreductase complex"/>
    <property type="evidence" value="ECO:0007669"/>
    <property type="project" value="UniProtKB-ARBA"/>
</dbReference>
<dbReference type="InterPro" id="IPR017900">
    <property type="entry name" value="4Fe4S_Fe_S_CS"/>
</dbReference>
<dbReference type="CDD" id="cd00207">
    <property type="entry name" value="fer2"/>
    <property type="match status" value="1"/>
</dbReference>
<dbReference type="Gene3D" id="3.30.70.20">
    <property type="match status" value="1"/>
</dbReference>
<dbReference type="GO" id="GO:0008863">
    <property type="term" value="F:formate dehydrogenase (NAD+) activity"/>
    <property type="evidence" value="ECO:0007669"/>
    <property type="project" value="InterPro"/>
</dbReference>
<organism evidence="11 12">
    <name type="scientific">Vreelandella salicampi</name>
    <dbReference type="NCBI Taxonomy" id="1449798"/>
    <lineage>
        <taxon>Bacteria</taxon>
        <taxon>Pseudomonadati</taxon>
        <taxon>Pseudomonadota</taxon>
        <taxon>Gammaproteobacteria</taxon>
        <taxon>Oceanospirillales</taxon>
        <taxon>Halomonadaceae</taxon>
        <taxon>Vreelandella</taxon>
    </lineage>
</organism>
<dbReference type="InterPro" id="IPR001041">
    <property type="entry name" value="2Fe-2S_ferredoxin-type"/>
</dbReference>
<dbReference type="Gene3D" id="3.40.228.10">
    <property type="entry name" value="Dimethylsulfoxide Reductase, domain 2"/>
    <property type="match status" value="1"/>
</dbReference>
<dbReference type="SUPFAM" id="SSF54292">
    <property type="entry name" value="2Fe-2S ferredoxin-like"/>
    <property type="match status" value="1"/>
</dbReference>
<dbReference type="PIRSF" id="PIRSF036643">
    <property type="entry name" value="FDH_alpha"/>
    <property type="match status" value="1"/>
</dbReference>
<evidence type="ECO:0000256" key="7">
    <source>
        <dbReference type="ARBA" id="ARBA00023014"/>
    </source>
</evidence>
<dbReference type="Pfam" id="PF01568">
    <property type="entry name" value="Molydop_binding"/>
    <property type="match status" value="1"/>
</dbReference>
<keyword evidence="6" id="KW-0408">Iron</keyword>
<evidence type="ECO:0000259" key="9">
    <source>
        <dbReference type="PROSITE" id="PS51379"/>
    </source>
</evidence>
<dbReference type="EMBL" id="JACCDF010000007">
    <property type="protein sequence ID" value="NYS60978.1"/>
    <property type="molecule type" value="Genomic_DNA"/>
</dbReference>
<dbReference type="Gene3D" id="2.40.40.20">
    <property type="match status" value="1"/>
</dbReference>
<dbReference type="GO" id="GO:0043546">
    <property type="term" value="F:molybdopterin cofactor binding"/>
    <property type="evidence" value="ECO:0007669"/>
    <property type="project" value="InterPro"/>
</dbReference>
<dbReference type="GO" id="GO:0003954">
    <property type="term" value="F:NADH dehydrogenase activity"/>
    <property type="evidence" value="ECO:0007669"/>
    <property type="project" value="TreeGrafter"/>
</dbReference>
<dbReference type="NCBIfam" id="TIGR01591">
    <property type="entry name" value="Fdh-alpha"/>
    <property type="match status" value="1"/>
</dbReference>
<dbReference type="Pfam" id="PF00384">
    <property type="entry name" value="Molybdopterin"/>
    <property type="match status" value="1"/>
</dbReference>
<evidence type="ECO:0000256" key="6">
    <source>
        <dbReference type="ARBA" id="ARBA00023004"/>
    </source>
</evidence>
<gene>
    <name evidence="11" type="primary">fdhF</name>
    <name evidence="11" type="ORF">HZS81_09435</name>
</gene>
<dbReference type="GO" id="GO:0016020">
    <property type="term" value="C:membrane"/>
    <property type="evidence" value="ECO:0007669"/>
    <property type="project" value="TreeGrafter"/>
</dbReference>
<keyword evidence="4" id="KW-0677">Repeat</keyword>
<dbReference type="Gene3D" id="3.40.50.740">
    <property type="match status" value="1"/>
</dbReference>
<dbReference type="SUPFAM" id="SSF54862">
    <property type="entry name" value="4Fe-4S ferredoxins"/>
    <property type="match status" value="1"/>
</dbReference>
<reference evidence="11 12" key="1">
    <citation type="journal article" date="2015" name="Int. J. Syst. Evol. Microbiol.">
        <title>Halomonas salicampi sp. nov., a halotolerant and alkalitolerant bacterium isolated from a saltern soil.</title>
        <authorList>
            <person name="Lee J.C."/>
            <person name="Kim Y.S."/>
            <person name="Yun B.S."/>
            <person name="Whang K.S."/>
        </authorList>
    </citation>
    <scope>NUCLEOTIDE SEQUENCE [LARGE SCALE GENOMIC DNA]</scope>
    <source>
        <strain evidence="11 12">BH103</strain>
    </source>
</reference>
<dbReference type="SUPFAM" id="SSF53706">
    <property type="entry name" value="Formate dehydrogenase/DMSO reductase, domains 1-3"/>
    <property type="match status" value="1"/>
</dbReference>
<evidence type="ECO:0000313" key="11">
    <source>
        <dbReference type="EMBL" id="NYS60978.1"/>
    </source>
</evidence>
<evidence type="ECO:0000259" key="8">
    <source>
        <dbReference type="PROSITE" id="PS51085"/>
    </source>
</evidence>
<dbReference type="Gene3D" id="3.10.20.740">
    <property type="match status" value="1"/>
</dbReference>
<dbReference type="InterPro" id="IPR009010">
    <property type="entry name" value="Asp_de-COase-like_dom_sf"/>
</dbReference>
<dbReference type="SUPFAM" id="SSF50692">
    <property type="entry name" value="ADC-like"/>
    <property type="match status" value="1"/>
</dbReference>
<dbReference type="Pfam" id="PF12838">
    <property type="entry name" value="Fer4_7"/>
    <property type="match status" value="1"/>
</dbReference>
<dbReference type="FunFam" id="3.30.70.20:FF:000035">
    <property type="entry name" value="Iron hydrogenase 1"/>
    <property type="match status" value="1"/>
</dbReference>
<comment type="similarity">
    <text evidence="1">In the C-terminal section; belongs to the prokaryotic molybdopterin-containing oxidoreductase family.</text>
</comment>
<dbReference type="PROSITE" id="PS51379">
    <property type="entry name" value="4FE4S_FER_2"/>
    <property type="match status" value="2"/>
</dbReference>
<dbReference type="AlphaFoldDB" id="A0A7Z0LL69"/>
<dbReference type="Proteomes" id="UP000586119">
    <property type="component" value="Unassembled WGS sequence"/>
</dbReference>
<dbReference type="Gene3D" id="2.20.25.90">
    <property type="entry name" value="ADC-like domains"/>
    <property type="match status" value="1"/>
</dbReference>
<evidence type="ECO:0000256" key="1">
    <source>
        <dbReference type="ARBA" id="ARBA00007023"/>
    </source>
</evidence>
<feature type="domain" description="2Fe-2S ferredoxin-type" evidence="8">
    <location>
        <begin position="3"/>
        <end position="83"/>
    </location>
</feature>